<dbReference type="OrthoDB" id="10258141at2759"/>
<keyword evidence="5" id="KW-0472">Membrane</keyword>
<dbReference type="AlphaFoldDB" id="A0A9W8HAC4"/>
<dbReference type="GO" id="GO:0006886">
    <property type="term" value="P:intracellular protein transport"/>
    <property type="evidence" value="ECO:0007669"/>
    <property type="project" value="TreeGrafter"/>
</dbReference>
<sequence>MSHMFASSRDEQAKLLDEALQAVKVQAFQMKRYVDNDRLIDGLRHCSTMLNELRTSALTPKNYYELYLAIFDALQYLIGAVRAAHFAGRNHLADLYELAQYAGSIVPRLYLMITIGSAYMSLAVPSAQGDETQAQAQAQTQARGRGRGDEAVPVREIMMDMLEMVRGVQHPTRGLFLRYYLGQMTKDYLPIKPESGGGGGGGGGGGSLEDSTHFTLTNFVEMNKLWVRLQHQGQSRERERREAERRDLRTLVGSNLLRLASLPELPRAAYEETILPKLLSQVVSCRDTLAQEYLMEALVQAFSDEWHLATVGQLMEAISGLGPKVSIKSIVIPLVDRVSSYAGRRREELEKLEKLERQEKLEKLERLEEARASGSSGAAAEESAPAEEAVESVEPAEPAEPAEPVETGDADKPDADAAEPTGETAEEPTDKTPDKTTTDEPEGEPNGEPNGEPDGEPEAIPSVVGAMAAASLEERGPEETTIQEQPAGGATQSPGAARASSELDSLASLFDSFWGHVNGLIEARPDLALHDAVAICASMLRLSLSCNPQPVEPVDGVLAFVRGLLRARDLSPGAHSSATGNQLLGLLLGPLRAYASPLKVLELGNYAPLLESQAERTRRSVAVALLTAILQRGTTMRTEAEVAGVTRLCMSLIRRPEPAAAGAAGAAEQAESPLDEEDLAEEQGLLARLVHLIRAPDAVAQLRLLGVARDAFSQGAGLARYTYPAVIAGATRLLGPYAAAVPDDDGGPARGEWDRRVRQLCRFIQATIAALVERAAGAPAAAEVALQLALLAAQAASVPAGFRDKPALEEAAYELLVQALTVYEEHVSDSRAQYQALILIINALHASRSLSPDNYETLAARCAQHAARLLKRPDQARAACACAQLWWRMLPYSELIPPSADPAQPQDAGAGAAAAERAHAERVERERAAVERHNNGDAVLAHLQRALKAADACLDPVLSVRLFVELLNQSAMHYERRCLAITPKYINDLIDLIRTTIAGIEAFDASAPEPTRAAATSAAGAGSDAATADANALYTPPGPMHAYVLAYFRRTLDYIQSRKDLAATGDYNLPDFSAIHCDEPDEQHEAGGYY</sequence>
<dbReference type="InterPro" id="IPR042491">
    <property type="entry name" value="Vps35_C"/>
</dbReference>
<dbReference type="EMBL" id="JANBUL010000187">
    <property type="protein sequence ID" value="KAJ2779225.1"/>
    <property type="molecule type" value="Genomic_DNA"/>
</dbReference>
<dbReference type="Proteomes" id="UP001140217">
    <property type="component" value="Unassembled WGS sequence"/>
</dbReference>
<feature type="region of interest" description="Disordered" evidence="6">
    <location>
        <begin position="471"/>
        <end position="499"/>
    </location>
</feature>
<keyword evidence="3" id="KW-0813">Transport</keyword>
<comment type="subcellular location">
    <subcellularLocation>
        <location evidence="1">Membrane</location>
        <topology evidence="1">Peripheral membrane protein</topology>
    </subcellularLocation>
</comment>
<name>A0A9W8HAC4_9FUNG</name>
<dbReference type="GO" id="GO:0005829">
    <property type="term" value="C:cytosol"/>
    <property type="evidence" value="ECO:0007669"/>
    <property type="project" value="GOC"/>
</dbReference>
<evidence type="ECO:0000256" key="2">
    <source>
        <dbReference type="ARBA" id="ARBA00006536"/>
    </source>
</evidence>
<feature type="compositionally biased region" description="Basic and acidic residues" evidence="6">
    <location>
        <begin position="428"/>
        <end position="438"/>
    </location>
</feature>
<feature type="compositionally biased region" description="Low complexity" evidence="6">
    <location>
        <begin position="901"/>
        <end position="915"/>
    </location>
</feature>
<gene>
    <name evidence="7" type="primary">vps35</name>
    <name evidence="7" type="ORF">H4R18_004137</name>
</gene>
<feature type="region of interest" description="Disordered" evidence="6">
    <location>
        <begin position="367"/>
        <end position="459"/>
    </location>
</feature>
<dbReference type="Gene3D" id="1.25.40.660">
    <property type="entry name" value="Vacuolar protein sorting-associated protein 35, helical subcomplex Vps35-C"/>
    <property type="match status" value="1"/>
</dbReference>
<dbReference type="InterPro" id="IPR005378">
    <property type="entry name" value="Vps35"/>
</dbReference>
<keyword evidence="4" id="KW-0653">Protein transport</keyword>
<dbReference type="PANTHER" id="PTHR11099:SF0">
    <property type="entry name" value="VACUOLAR PROTEIN SORTING-ASSOCIATED PROTEIN 35"/>
    <property type="match status" value="1"/>
</dbReference>
<evidence type="ECO:0000256" key="1">
    <source>
        <dbReference type="ARBA" id="ARBA00004170"/>
    </source>
</evidence>
<feature type="region of interest" description="Disordered" evidence="6">
    <location>
        <begin position="898"/>
        <end position="918"/>
    </location>
</feature>
<evidence type="ECO:0000256" key="5">
    <source>
        <dbReference type="ARBA" id="ARBA00023136"/>
    </source>
</evidence>
<dbReference type="Pfam" id="PF03635">
    <property type="entry name" value="Vps35"/>
    <property type="match status" value="2"/>
</dbReference>
<keyword evidence="8" id="KW-1185">Reference proteome</keyword>
<evidence type="ECO:0000256" key="3">
    <source>
        <dbReference type="ARBA" id="ARBA00022448"/>
    </source>
</evidence>
<evidence type="ECO:0000313" key="7">
    <source>
        <dbReference type="EMBL" id="KAJ2779225.1"/>
    </source>
</evidence>
<evidence type="ECO:0000313" key="8">
    <source>
        <dbReference type="Proteomes" id="UP001140217"/>
    </source>
</evidence>
<reference evidence="7" key="1">
    <citation type="submission" date="2022-07" db="EMBL/GenBank/DDBJ databases">
        <title>Phylogenomic reconstructions and comparative analyses of Kickxellomycotina fungi.</title>
        <authorList>
            <person name="Reynolds N.K."/>
            <person name="Stajich J.E."/>
            <person name="Barry K."/>
            <person name="Grigoriev I.V."/>
            <person name="Crous P."/>
            <person name="Smith M.E."/>
        </authorList>
    </citation>
    <scope>NUCLEOTIDE SEQUENCE</scope>
    <source>
        <strain evidence="7">NBRC 105414</strain>
    </source>
</reference>
<proteinExistence type="inferred from homology"/>
<feature type="compositionally biased region" description="Low complexity" evidence="6">
    <location>
        <begin position="372"/>
        <end position="383"/>
    </location>
</feature>
<feature type="compositionally biased region" description="Acidic residues" evidence="6">
    <location>
        <begin position="439"/>
        <end position="457"/>
    </location>
</feature>
<comment type="caution">
    <text evidence="7">The sequence shown here is derived from an EMBL/GenBank/DDBJ whole genome shotgun (WGS) entry which is preliminary data.</text>
</comment>
<dbReference type="GO" id="GO:0042147">
    <property type="term" value="P:retrograde transport, endosome to Golgi"/>
    <property type="evidence" value="ECO:0007669"/>
    <property type="project" value="InterPro"/>
</dbReference>
<accession>A0A9W8HAC4</accession>
<evidence type="ECO:0000256" key="4">
    <source>
        <dbReference type="ARBA" id="ARBA00022927"/>
    </source>
</evidence>
<dbReference type="PANTHER" id="PTHR11099">
    <property type="entry name" value="VACUOLAR SORTING PROTEIN 35"/>
    <property type="match status" value="1"/>
</dbReference>
<evidence type="ECO:0000256" key="6">
    <source>
        <dbReference type="SAM" id="MobiDB-lite"/>
    </source>
</evidence>
<organism evidence="7 8">
    <name type="scientific">Coemansia javaensis</name>
    <dbReference type="NCBI Taxonomy" id="2761396"/>
    <lineage>
        <taxon>Eukaryota</taxon>
        <taxon>Fungi</taxon>
        <taxon>Fungi incertae sedis</taxon>
        <taxon>Zoopagomycota</taxon>
        <taxon>Kickxellomycotina</taxon>
        <taxon>Kickxellomycetes</taxon>
        <taxon>Kickxellales</taxon>
        <taxon>Kickxellaceae</taxon>
        <taxon>Coemansia</taxon>
    </lineage>
</organism>
<protein>
    <submittedName>
        <fullName evidence="7">Retromer complex subunit Vps35</fullName>
    </submittedName>
</protein>
<comment type="similarity">
    <text evidence="2">Belongs to the VPS35 family.</text>
</comment>
<dbReference type="GO" id="GO:0005770">
    <property type="term" value="C:late endosome"/>
    <property type="evidence" value="ECO:0007669"/>
    <property type="project" value="TreeGrafter"/>
</dbReference>
<feature type="compositionally biased region" description="Polar residues" evidence="6">
    <location>
        <begin position="480"/>
        <end position="494"/>
    </location>
</feature>
<dbReference type="GO" id="GO:0030906">
    <property type="term" value="C:retromer, cargo-selective complex"/>
    <property type="evidence" value="ECO:0007669"/>
    <property type="project" value="InterPro"/>
</dbReference>